<dbReference type="AlphaFoldDB" id="A0A1X2H9X9"/>
<protein>
    <submittedName>
        <fullName evidence="1">Uncharacterized protein</fullName>
    </submittedName>
</protein>
<dbReference type="EMBL" id="MCGN01000006">
    <property type="protein sequence ID" value="ORY95450.1"/>
    <property type="molecule type" value="Genomic_DNA"/>
</dbReference>
<evidence type="ECO:0000313" key="1">
    <source>
        <dbReference type="EMBL" id="ORY95450.1"/>
    </source>
</evidence>
<organism evidence="1 2">
    <name type="scientific">Syncephalastrum racemosum</name>
    <name type="common">Filamentous fungus</name>
    <dbReference type="NCBI Taxonomy" id="13706"/>
    <lineage>
        <taxon>Eukaryota</taxon>
        <taxon>Fungi</taxon>
        <taxon>Fungi incertae sedis</taxon>
        <taxon>Mucoromycota</taxon>
        <taxon>Mucoromycotina</taxon>
        <taxon>Mucoromycetes</taxon>
        <taxon>Mucorales</taxon>
        <taxon>Syncephalastraceae</taxon>
        <taxon>Syncephalastrum</taxon>
    </lineage>
</organism>
<dbReference type="InParanoid" id="A0A1X2H9X9"/>
<accession>A0A1X2H9X9</accession>
<evidence type="ECO:0000313" key="2">
    <source>
        <dbReference type="Proteomes" id="UP000242180"/>
    </source>
</evidence>
<name>A0A1X2H9X9_SYNRA</name>
<gene>
    <name evidence="1" type="ORF">BCR43DRAFT_493022</name>
</gene>
<sequence>MRFQEERVLETPILDLLHLHLSVTFLFCLLKHFIPQLKNGGHVVWAEVRQYFRLFISKHEQVLLIPNLYYPLSLSKLRIQRLGASSFFLYANV</sequence>
<proteinExistence type="predicted"/>
<keyword evidence="2" id="KW-1185">Reference proteome</keyword>
<comment type="caution">
    <text evidence="1">The sequence shown here is derived from an EMBL/GenBank/DDBJ whole genome shotgun (WGS) entry which is preliminary data.</text>
</comment>
<reference evidence="1 2" key="1">
    <citation type="submission" date="2016-07" db="EMBL/GenBank/DDBJ databases">
        <title>Pervasive Adenine N6-methylation of Active Genes in Fungi.</title>
        <authorList>
            <consortium name="DOE Joint Genome Institute"/>
            <person name="Mondo S.J."/>
            <person name="Dannebaum R.O."/>
            <person name="Kuo R.C."/>
            <person name="Labutti K."/>
            <person name="Haridas S."/>
            <person name="Kuo A."/>
            <person name="Salamov A."/>
            <person name="Ahrendt S.R."/>
            <person name="Lipzen A."/>
            <person name="Sullivan W."/>
            <person name="Andreopoulos W.B."/>
            <person name="Clum A."/>
            <person name="Lindquist E."/>
            <person name="Daum C."/>
            <person name="Ramamoorthy G.K."/>
            <person name="Gryganskyi A."/>
            <person name="Culley D."/>
            <person name="Magnuson J.K."/>
            <person name="James T.Y."/>
            <person name="O'Malley M.A."/>
            <person name="Stajich J.E."/>
            <person name="Spatafora J.W."/>
            <person name="Visel A."/>
            <person name="Grigoriev I.V."/>
        </authorList>
    </citation>
    <scope>NUCLEOTIDE SEQUENCE [LARGE SCALE GENOMIC DNA]</scope>
    <source>
        <strain evidence="1 2">NRRL 2496</strain>
    </source>
</reference>
<dbReference type="Proteomes" id="UP000242180">
    <property type="component" value="Unassembled WGS sequence"/>
</dbReference>